<dbReference type="EMBL" id="FNAJ01000009">
    <property type="protein sequence ID" value="SDE62522.1"/>
    <property type="molecule type" value="Genomic_DNA"/>
</dbReference>
<gene>
    <name evidence="2" type="ORF">MVI01_69210</name>
    <name evidence="3" type="ORF">SAMN04488504_109145</name>
</gene>
<dbReference type="AlphaFoldDB" id="A0A511HNH8"/>
<reference evidence="3 4" key="1">
    <citation type="submission" date="2016-10" db="EMBL/GenBank/DDBJ databases">
        <authorList>
            <person name="Varghese N."/>
            <person name="Submissions S."/>
        </authorList>
    </citation>
    <scope>NUCLEOTIDE SEQUENCE [LARGE SCALE GENOMIC DNA]</scope>
    <source>
        <strain evidence="3 4">DSM 2260</strain>
    </source>
</reference>
<dbReference type="SUPFAM" id="SSF101898">
    <property type="entry name" value="NHL repeat"/>
    <property type="match status" value="1"/>
</dbReference>
<keyword evidence="4" id="KW-1185">Reference proteome</keyword>
<comment type="caution">
    <text evidence="2">The sequence shown here is derived from an EMBL/GenBank/DDBJ whole genome shotgun (WGS) entry which is preliminary data.</text>
</comment>
<feature type="chain" id="PRO_5023030330" description="Lipoprotein" evidence="1">
    <location>
        <begin position="23"/>
        <end position="445"/>
    </location>
</feature>
<evidence type="ECO:0000313" key="4">
    <source>
        <dbReference type="Proteomes" id="UP000198717"/>
    </source>
</evidence>
<dbReference type="Proteomes" id="UP000198717">
    <property type="component" value="Unassembled WGS sequence"/>
</dbReference>
<dbReference type="PANTHER" id="PTHR35580">
    <property type="entry name" value="CELL SURFACE GLYCOPROTEIN (S-LAYER PROTEIN)-LIKE PROTEIN"/>
    <property type="match status" value="1"/>
</dbReference>
<reference evidence="2 5" key="2">
    <citation type="submission" date="2019-07" db="EMBL/GenBank/DDBJ databases">
        <title>Whole genome shotgun sequence of Myxococcus virescens NBRC 100334.</title>
        <authorList>
            <person name="Hosoyama A."/>
            <person name="Uohara A."/>
            <person name="Ohji S."/>
            <person name="Ichikawa N."/>
        </authorList>
    </citation>
    <scope>NUCLEOTIDE SEQUENCE [LARGE SCALE GENOMIC DNA]</scope>
    <source>
        <strain evidence="2 5">NBRC 100334</strain>
    </source>
</reference>
<protein>
    <recommendedName>
        <fullName evidence="6">Lipoprotein</fullName>
    </recommendedName>
</protein>
<proteinExistence type="predicted"/>
<name>A0A511HNH8_9BACT</name>
<evidence type="ECO:0000313" key="2">
    <source>
        <dbReference type="EMBL" id="GEL75137.1"/>
    </source>
</evidence>
<feature type="signal peptide" evidence="1">
    <location>
        <begin position="1"/>
        <end position="22"/>
    </location>
</feature>
<keyword evidence="1" id="KW-0732">Signal</keyword>
<sequence length="445" mass="46742">MSSIPRCSILVGLLSLGCGCHASSSEPGAVEPILNQLQTDGCGNPLTGEVLVQFGSEADDQAVALGRDAEGNVYLAGNTGGAFGEPGEQGGGQDVFLAKLSSLLQFNWVHQFGSPGEDSARDLVVTSEGQAHVVGITQDSLPGQFSAGGADVFVARYDSQGHRSWLVQHGTREEDYGLSAALRPNGRIGIAGATLEAPANGFDVTLLQIDDQGQQAQRDVFGSMNQAHDRGEGIAVSPNGRTWVVGSTQGRLAAQPKGSTDLFIRQFDGAQNLEWTVQVGTPDIDAAIAVAQDGNDRIYVLAISYSDLTQPNAFENDGIPNAFLMRYSTSGEHKWTRRIGPASHLSLATGLTVDSAGHAYVAGWTAGAMTDTPNQGGLDAFVARFDRSGTQDRAWQWGTDADDQLRDVVMTSSGMALGWGTTRGNLGAPNQGGQDVFVVQFATSP</sequence>
<accession>A0A511HNH8</accession>
<dbReference type="RefSeq" id="WP_143043193.1">
    <property type="nucleotide sequence ID" value="NZ_BJVY01000061.1"/>
</dbReference>
<evidence type="ECO:0000256" key="1">
    <source>
        <dbReference type="SAM" id="SignalP"/>
    </source>
</evidence>
<evidence type="ECO:0008006" key="6">
    <source>
        <dbReference type="Google" id="ProtNLM"/>
    </source>
</evidence>
<evidence type="ECO:0000313" key="3">
    <source>
        <dbReference type="EMBL" id="SDE62522.1"/>
    </source>
</evidence>
<dbReference type="PROSITE" id="PS51257">
    <property type="entry name" value="PROKAR_LIPOPROTEIN"/>
    <property type="match status" value="1"/>
</dbReference>
<dbReference type="Proteomes" id="UP000321224">
    <property type="component" value="Unassembled WGS sequence"/>
</dbReference>
<evidence type="ECO:0000313" key="5">
    <source>
        <dbReference type="Proteomes" id="UP000321224"/>
    </source>
</evidence>
<dbReference type="InterPro" id="IPR052918">
    <property type="entry name" value="Motility_Chemotaxis_Reg"/>
</dbReference>
<dbReference type="EMBL" id="BJVY01000061">
    <property type="protein sequence ID" value="GEL75137.1"/>
    <property type="molecule type" value="Genomic_DNA"/>
</dbReference>
<dbReference type="PANTHER" id="PTHR35580:SF1">
    <property type="entry name" value="PHYTASE-LIKE DOMAIN-CONTAINING PROTEIN"/>
    <property type="match status" value="1"/>
</dbReference>
<organism evidence="2 5">
    <name type="scientific">Myxococcus virescens</name>
    <dbReference type="NCBI Taxonomy" id="83456"/>
    <lineage>
        <taxon>Bacteria</taxon>
        <taxon>Pseudomonadati</taxon>
        <taxon>Myxococcota</taxon>
        <taxon>Myxococcia</taxon>
        <taxon>Myxococcales</taxon>
        <taxon>Cystobacterineae</taxon>
        <taxon>Myxococcaceae</taxon>
        <taxon>Myxococcus</taxon>
    </lineage>
</organism>